<dbReference type="RefSeq" id="WP_074539314.1">
    <property type="nucleotide sequence ID" value="NZ_FNBD01000014.1"/>
</dbReference>
<dbReference type="Pfam" id="PF03432">
    <property type="entry name" value="Relaxase"/>
    <property type="match status" value="1"/>
</dbReference>
<protein>
    <submittedName>
        <fullName evidence="2">Relaxase/Mobilisation nuclease domain-containing protein</fullName>
    </submittedName>
</protein>
<sequence length="287" mass="32324">MIGKGKAIAHTAVAMEYGWNQEKDATVVLKQHLVGENPKEISNEFKIIQRMNTKCEKNTISFVLSPTIEDGKKLTDKWLGEIAKEFIKEMKLTDHQAIAFVHKDKEHIHIHLYVNRIDFNGKAYADNFIGKRASLHAEKIARAMGLKTVKDVQNEKSQRLKHIRAEIKKIHDTVLRLEKPRSFEEYITKMKIKEVKVIPSINKANKLQGFRFEYRGVNLKGSEVHRSMSGGKIGAELALNVPKYMEKASVNTVNILGKGLEMSANLVASIAKSAVKKVILKGIDIGA</sequence>
<dbReference type="InterPro" id="IPR005094">
    <property type="entry name" value="Endonuclease_MobA/VirD2"/>
</dbReference>
<dbReference type="EMBL" id="FNBD01000014">
    <property type="protein sequence ID" value="SDF42222.1"/>
    <property type="molecule type" value="Genomic_DNA"/>
</dbReference>
<dbReference type="eggNOG" id="COG3843">
    <property type="taxonomic scope" value="Bacteria"/>
</dbReference>
<organism evidence="2 3">
    <name type="scientific">Cellulophaga baltica</name>
    <dbReference type="NCBI Taxonomy" id="76594"/>
    <lineage>
        <taxon>Bacteria</taxon>
        <taxon>Pseudomonadati</taxon>
        <taxon>Bacteroidota</taxon>
        <taxon>Flavobacteriia</taxon>
        <taxon>Flavobacteriales</taxon>
        <taxon>Flavobacteriaceae</taxon>
        <taxon>Cellulophaga</taxon>
    </lineage>
</organism>
<evidence type="ECO:0000259" key="1">
    <source>
        <dbReference type="Pfam" id="PF03432"/>
    </source>
</evidence>
<gene>
    <name evidence="2" type="ORF">SAMN04487992_11477</name>
</gene>
<dbReference type="AlphaFoldDB" id="A0A1G7KY74"/>
<accession>A0A1G7KY74</accession>
<evidence type="ECO:0000313" key="2">
    <source>
        <dbReference type="EMBL" id="SDF42222.1"/>
    </source>
</evidence>
<feature type="domain" description="MobA/VirD2-like nuclease" evidence="1">
    <location>
        <begin position="17"/>
        <end position="146"/>
    </location>
</feature>
<keyword evidence="3" id="KW-1185">Reference proteome</keyword>
<reference evidence="3" key="1">
    <citation type="submission" date="2016-10" db="EMBL/GenBank/DDBJ databases">
        <authorList>
            <person name="Varghese N."/>
            <person name="Submissions S."/>
        </authorList>
    </citation>
    <scope>NUCLEOTIDE SEQUENCE [LARGE SCALE GENOMIC DNA]</scope>
    <source>
        <strain evidence="3">DSM 24729</strain>
    </source>
</reference>
<name>A0A1G7KY74_9FLAO</name>
<proteinExistence type="predicted"/>
<dbReference type="Proteomes" id="UP000182114">
    <property type="component" value="Unassembled WGS sequence"/>
</dbReference>
<evidence type="ECO:0000313" key="3">
    <source>
        <dbReference type="Proteomes" id="UP000182114"/>
    </source>
</evidence>